<dbReference type="Proteomes" id="UP001151529">
    <property type="component" value="Chromosome 8"/>
</dbReference>
<dbReference type="AlphaFoldDB" id="A0A9Q0PJQ5"/>
<dbReference type="PANTHER" id="PTHR13542">
    <property type="entry name" value="LSM12 HOMOLOG"/>
    <property type="match status" value="1"/>
</dbReference>
<reference evidence="2" key="2">
    <citation type="journal article" date="2023" name="Int. J. Mol. Sci.">
        <title>De Novo Assembly and Annotation of 11 Diverse Shrub Willow (Salix) Genomes Reveals Novel Gene Organization in Sex-Linked Regions.</title>
        <authorList>
            <person name="Hyden B."/>
            <person name="Feng K."/>
            <person name="Yates T.B."/>
            <person name="Jawdy S."/>
            <person name="Cereghino C."/>
            <person name="Smart L.B."/>
            <person name="Muchero W."/>
        </authorList>
    </citation>
    <scope>NUCLEOTIDE SEQUENCE [LARGE SCALE GENOMIC DNA]</scope>
    <source>
        <tissue evidence="2">Shoot tip</tissue>
    </source>
</reference>
<dbReference type="PROSITE" id="PS52001">
    <property type="entry name" value="AD"/>
    <property type="match status" value="1"/>
</dbReference>
<dbReference type="Pfam" id="PF21166">
    <property type="entry name" value="LSM12_LSM"/>
    <property type="match status" value="1"/>
</dbReference>
<sequence>MAMETSNISSSSSNEDFAVGCLLSIKTTLGEEFDGQVMTFDRPSNILGSKHGPKRDMRFLKANYIKEFSLLGQAEDPLDINKCYIDLHSLQAREELALRQAEADAERIGVGVTAEAQSIFDALSKTLPVRWDKTAIVVMNEVRVGSPYLPECVNGGTPAANDRVKKVLEFERKRIGLLRVPKLRCSAVKLRLKEDSPVLSFL</sequence>
<accession>A0A9Q0PJQ5</accession>
<protein>
    <recommendedName>
        <fullName evidence="1">AD domain-containing protein</fullName>
    </recommendedName>
</protein>
<dbReference type="SMART" id="SM00995">
    <property type="entry name" value="AD"/>
    <property type="match status" value="1"/>
</dbReference>
<name>A0A9Q0PJQ5_SALVM</name>
<organism evidence="2 3">
    <name type="scientific">Salix viminalis</name>
    <name type="common">Common osier</name>
    <name type="synonym">Basket willow</name>
    <dbReference type="NCBI Taxonomy" id="40686"/>
    <lineage>
        <taxon>Eukaryota</taxon>
        <taxon>Viridiplantae</taxon>
        <taxon>Streptophyta</taxon>
        <taxon>Embryophyta</taxon>
        <taxon>Tracheophyta</taxon>
        <taxon>Spermatophyta</taxon>
        <taxon>Magnoliopsida</taxon>
        <taxon>eudicotyledons</taxon>
        <taxon>Gunneridae</taxon>
        <taxon>Pentapetalae</taxon>
        <taxon>rosids</taxon>
        <taxon>fabids</taxon>
        <taxon>Malpighiales</taxon>
        <taxon>Salicaceae</taxon>
        <taxon>Saliceae</taxon>
        <taxon>Salix</taxon>
    </lineage>
</organism>
<dbReference type="Pfam" id="PF09793">
    <property type="entry name" value="AD"/>
    <property type="match status" value="1"/>
</dbReference>
<dbReference type="OrthoDB" id="1057137at2759"/>
<feature type="domain" description="AD" evidence="1">
    <location>
        <begin position="83"/>
        <end position="176"/>
    </location>
</feature>
<evidence type="ECO:0000313" key="3">
    <source>
        <dbReference type="Proteomes" id="UP001151529"/>
    </source>
</evidence>
<dbReference type="InterPro" id="IPR019181">
    <property type="entry name" value="LSM12_ABD"/>
</dbReference>
<dbReference type="EMBL" id="JAPFFL010000012">
    <property type="protein sequence ID" value="KAJ6689439.1"/>
    <property type="molecule type" value="Genomic_DNA"/>
</dbReference>
<comment type="caution">
    <text evidence="2">The sequence shown here is derived from an EMBL/GenBank/DDBJ whole genome shotgun (WGS) entry which is preliminary data.</text>
</comment>
<evidence type="ECO:0000259" key="1">
    <source>
        <dbReference type="PROSITE" id="PS52001"/>
    </source>
</evidence>
<proteinExistence type="predicted"/>
<reference evidence="2" key="1">
    <citation type="submission" date="2022-11" db="EMBL/GenBank/DDBJ databases">
        <authorList>
            <person name="Hyden B.L."/>
            <person name="Feng K."/>
            <person name="Yates T."/>
            <person name="Jawdy S."/>
            <person name="Smart L.B."/>
            <person name="Muchero W."/>
        </authorList>
    </citation>
    <scope>NUCLEOTIDE SEQUENCE</scope>
    <source>
        <tissue evidence="2">Shoot tip</tissue>
    </source>
</reference>
<dbReference type="InterPro" id="IPR047574">
    <property type="entry name" value="AD"/>
</dbReference>
<evidence type="ECO:0000313" key="2">
    <source>
        <dbReference type="EMBL" id="KAJ6689439.1"/>
    </source>
</evidence>
<gene>
    <name evidence="2" type="ORF">OIU85_005805</name>
</gene>
<dbReference type="InterPro" id="IPR048478">
    <property type="entry name" value="LSM12_LSM"/>
</dbReference>
<dbReference type="InterPro" id="IPR039683">
    <property type="entry name" value="Lsm12-like"/>
</dbReference>
<keyword evidence="3" id="KW-1185">Reference proteome</keyword>